<sequence length="72" mass="7807">MSAQPHTLLLSVPDMSCGHCEKSVTRALHELDAEADVQVDLAARTVRVETLCSLDQVQAALNEEGYTATRLP</sequence>
<dbReference type="EMBL" id="JAWDIE010000030">
    <property type="protein sequence ID" value="MEJ7139492.1"/>
    <property type="molecule type" value="Genomic_DNA"/>
</dbReference>
<reference evidence="1" key="1">
    <citation type="submission" date="2023-10" db="EMBL/GenBank/DDBJ databases">
        <title>Amphibacter perezi, gen. nov., sp. nov. a novel taxa of the family Comamonadaceae, class Betaproteobacteria isolated from the skin microbiota of Pelophylax perezi from different populations.</title>
        <authorList>
            <person name="Costa S."/>
            <person name="Proenca D.N."/>
            <person name="Lopes I."/>
            <person name="Morais P.V."/>
        </authorList>
    </citation>
    <scope>NUCLEOTIDE SEQUENCE</scope>
    <source>
        <strain evidence="1">SL12-8</strain>
    </source>
</reference>
<keyword evidence="2" id="KW-1185">Reference proteome</keyword>
<evidence type="ECO:0000313" key="2">
    <source>
        <dbReference type="Proteomes" id="UP001364695"/>
    </source>
</evidence>
<gene>
    <name evidence="1" type="ORF">RV045_13785</name>
</gene>
<dbReference type="Proteomes" id="UP001364695">
    <property type="component" value="Unassembled WGS sequence"/>
</dbReference>
<evidence type="ECO:0000313" key="1">
    <source>
        <dbReference type="EMBL" id="MEJ7139492.1"/>
    </source>
</evidence>
<proteinExistence type="predicted"/>
<comment type="caution">
    <text evidence="1">The sequence shown here is derived from an EMBL/GenBank/DDBJ whole genome shotgun (WGS) entry which is preliminary data.</text>
</comment>
<protein>
    <submittedName>
        <fullName evidence="1">Heavy-metal-associated domain-containing protein</fullName>
    </submittedName>
</protein>
<organism evidence="1 2">
    <name type="scientific">Amphibiibacter pelophylacis</name>
    <dbReference type="NCBI Taxonomy" id="1799477"/>
    <lineage>
        <taxon>Bacteria</taxon>
        <taxon>Pseudomonadati</taxon>
        <taxon>Pseudomonadota</taxon>
        <taxon>Betaproteobacteria</taxon>
        <taxon>Burkholderiales</taxon>
        <taxon>Sphaerotilaceae</taxon>
        <taxon>Amphibiibacter</taxon>
    </lineage>
</organism>
<name>A0ACC6P5L9_9BURK</name>
<accession>A0ACC6P5L9</accession>